<evidence type="ECO:0000313" key="1">
    <source>
        <dbReference type="EMBL" id="CBA04396.1"/>
    </source>
</evidence>
<reference evidence="1" key="1">
    <citation type="journal article" date="2008" name="Proc. Natl. Acad. Sci. U.S.A.">
        <title>Whole-genome comparison of disease and carriage strains provides insights into virulence evolution in Neisseria meningitidis.</title>
        <authorList>
            <person name="Schoen C."/>
            <person name="Blom J."/>
            <person name="Claus H."/>
            <person name="Schramm-Glueck A."/>
            <person name="Brandt P."/>
            <person name="Mueller T."/>
            <person name="Goesmann A."/>
            <person name="Joseph B."/>
            <person name="Konietzny S."/>
            <person name="Kurzai O."/>
            <person name="Schmitt C."/>
            <person name="Friedrich T."/>
            <person name="Linke B."/>
            <person name="Vogel U."/>
            <person name="Frosch M."/>
        </authorList>
    </citation>
    <scope>NUCLEOTIDE SEQUENCE</scope>
    <source>
        <strain evidence="1">Alpha153</strain>
    </source>
</reference>
<organism evidence="1">
    <name type="scientific">Neisseria meningitidis alpha153</name>
    <dbReference type="NCBI Taxonomy" id="663926"/>
    <lineage>
        <taxon>Bacteria</taxon>
        <taxon>Pseudomonadati</taxon>
        <taxon>Pseudomonadota</taxon>
        <taxon>Betaproteobacteria</taxon>
        <taxon>Neisseriales</taxon>
        <taxon>Neisseriaceae</taxon>
        <taxon>Neisseria</taxon>
    </lineage>
</organism>
<proteinExistence type="predicted"/>
<dbReference type="EMBL" id="AM889137">
    <property type="protein sequence ID" value="CBA04396.1"/>
    <property type="molecule type" value="Genomic_DNA"/>
</dbReference>
<protein>
    <submittedName>
        <fullName evidence="1">Uncharacterized protein</fullName>
    </submittedName>
</protein>
<dbReference type="AlphaFoldDB" id="C6SAZ1"/>
<gene>
    <name evidence="1" type="ORF">NME_0453</name>
</gene>
<name>C6SAZ1_NEIME</name>
<sequence>MSSCVLKHHCPYPEIEKKMPVLRSSFRQNAV</sequence>
<accession>C6SAZ1</accession>